<gene>
    <name evidence="2" type="primary">pgdA_5</name>
    <name evidence="2" type="ORF">DSM104329_04734</name>
</gene>
<dbReference type="InterPro" id="IPR011330">
    <property type="entry name" value="Glyco_hydro/deAcase_b/a-brl"/>
</dbReference>
<dbReference type="Gene3D" id="3.20.20.370">
    <property type="entry name" value="Glycoside hydrolase/deacetylase"/>
    <property type="match status" value="1"/>
</dbReference>
<dbReference type="PANTHER" id="PTHR47561:SF1">
    <property type="entry name" value="POLYSACCHARIDE DEACETYLASE FAMILY PROTEIN (AFU_ORTHOLOGUE AFUA_6G05030)"/>
    <property type="match status" value="1"/>
</dbReference>
<dbReference type="EC" id="3.5.1.-" evidence="2"/>
<dbReference type="InterPro" id="IPR002509">
    <property type="entry name" value="NODB_dom"/>
</dbReference>
<evidence type="ECO:0000313" key="2">
    <source>
        <dbReference type="EMBL" id="UGS38310.1"/>
    </source>
</evidence>
<dbReference type="AlphaFoldDB" id="A0A9E7C289"/>
<dbReference type="GO" id="GO:0016810">
    <property type="term" value="F:hydrolase activity, acting on carbon-nitrogen (but not peptide) bonds"/>
    <property type="evidence" value="ECO:0007669"/>
    <property type="project" value="InterPro"/>
</dbReference>
<dbReference type="PROSITE" id="PS51677">
    <property type="entry name" value="NODB"/>
    <property type="match status" value="1"/>
</dbReference>
<dbReference type="InterPro" id="IPR037950">
    <property type="entry name" value="PgdA-like"/>
</dbReference>
<dbReference type="SUPFAM" id="SSF88713">
    <property type="entry name" value="Glycoside hydrolase/deacetylase"/>
    <property type="match status" value="1"/>
</dbReference>
<dbReference type="EMBL" id="CP087164">
    <property type="protein sequence ID" value="UGS38310.1"/>
    <property type="molecule type" value="Genomic_DNA"/>
</dbReference>
<reference evidence="2" key="1">
    <citation type="journal article" date="2022" name="Int. J. Syst. Evol. Microbiol.">
        <title>Pseudomonas aegrilactucae sp. nov. and Pseudomonas morbosilactucae sp. nov., pathogens causing bacterial rot of lettuce in Japan.</title>
        <authorList>
            <person name="Sawada H."/>
            <person name="Fujikawa T."/>
            <person name="Satou M."/>
        </authorList>
    </citation>
    <scope>NUCLEOTIDE SEQUENCE</scope>
    <source>
        <strain evidence="2">0166_1</strain>
    </source>
</reference>
<dbReference type="RefSeq" id="WP_259312334.1">
    <property type="nucleotide sequence ID" value="NZ_CP087164.1"/>
</dbReference>
<accession>A0A9E7C289</accession>
<feature type="domain" description="NodB homology" evidence="1">
    <location>
        <begin position="18"/>
        <end position="225"/>
    </location>
</feature>
<proteinExistence type="predicted"/>
<dbReference type="Pfam" id="PF01522">
    <property type="entry name" value="Polysacc_deac_1"/>
    <property type="match status" value="1"/>
</dbReference>
<evidence type="ECO:0000313" key="3">
    <source>
        <dbReference type="Proteomes" id="UP001162834"/>
    </source>
</evidence>
<dbReference type="GO" id="GO:0005975">
    <property type="term" value="P:carbohydrate metabolic process"/>
    <property type="evidence" value="ECO:0007669"/>
    <property type="project" value="InterPro"/>
</dbReference>
<sequence>MSDRKFSICLTFDPDATSIWVGTFASNNPSMISRGEYDVAVGVPRVLDLLERNDIKATFFIPGHVACAYPDVVKEIDAAGHEIGHHGMFHENPADLDRAGEKEVLEMGFAALDKAAGVRPKGFRSAAWDLSPNSIELLLEFGLLYDTSCMANDFESYYLRTGDTWGPKELYQFGEVSELVEMPVTWLLDDFIVFEHIWGSQEGLRRPADIEELWRGEFDYGYANSPGGLIVLTMHPQVIGRGSRITMLQRLIDHFKAHEGVVFERMSDAAERWKAENPVAKWKAENPIYTGVNAITVIPTTP</sequence>
<protein>
    <submittedName>
        <fullName evidence="2">Peptidoglycan deacetylase</fullName>
        <ecNumber evidence="2">3.5.1.-</ecNumber>
    </submittedName>
</protein>
<dbReference type="PANTHER" id="PTHR47561">
    <property type="entry name" value="POLYSACCHARIDE DEACETYLASE FAMILY PROTEIN (AFU_ORTHOLOGUE AFUA_6G05030)"/>
    <property type="match status" value="1"/>
</dbReference>
<dbReference type="Proteomes" id="UP001162834">
    <property type="component" value="Chromosome"/>
</dbReference>
<keyword evidence="3" id="KW-1185">Reference proteome</keyword>
<dbReference type="CDD" id="cd10938">
    <property type="entry name" value="CE4_HpPgdA_like"/>
    <property type="match status" value="1"/>
</dbReference>
<keyword evidence="2" id="KW-0378">Hydrolase</keyword>
<evidence type="ECO:0000259" key="1">
    <source>
        <dbReference type="PROSITE" id="PS51677"/>
    </source>
</evidence>
<organism evidence="2 3">
    <name type="scientific">Capillimicrobium parvum</name>
    <dbReference type="NCBI Taxonomy" id="2884022"/>
    <lineage>
        <taxon>Bacteria</taxon>
        <taxon>Bacillati</taxon>
        <taxon>Actinomycetota</taxon>
        <taxon>Thermoleophilia</taxon>
        <taxon>Solirubrobacterales</taxon>
        <taxon>Capillimicrobiaceae</taxon>
        <taxon>Capillimicrobium</taxon>
    </lineage>
</organism>
<dbReference type="KEGG" id="sbae:DSM104329_04734"/>
<name>A0A9E7C289_9ACTN</name>